<dbReference type="Proteomes" id="UP000231192">
    <property type="component" value="Unassembled WGS sequence"/>
</dbReference>
<dbReference type="AlphaFoldDB" id="A0A2H0UC68"/>
<organism evidence="2 3">
    <name type="scientific">Candidatus Kaiserbacteria bacterium CG10_big_fil_rev_8_21_14_0_10_51_14</name>
    <dbReference type="NCBI Taxonomy" id="1974610"/>
    <lineage>
        <taxon>Bacteria</taxon>
        <taxon>Candidatus Kaiseribacteriota</taxon>
    </lineage>
</organism>
<dbReference type="EMBL" id="PFBK01000003">
    <property type="protein sequence ID" value="PIR83977.1"/>
    <property type="molecule type" value="Genomic_DNA"/>
</dbReference>
<keyword evidence="1" id="KW-0812">Transmembrane</keyword>
<feature type="transmembrane region" description="Helical" evidence="1">
    <location>
        <begin position="217"/>
        <end position="236"/>
    </location>
</feature>
<feature type="transmembrane region" description="Helical" evidence="1">
    <location>
        <begin position="256"/>
        <end position="277"/>
    </location>
</feature>
<protein>
    <recommendedName>
        <fullName evidence="4">DoxX family protein</fullName>
    </recommendedName>
</protein>
<feature type="transmembrane region" description="Helical" evidence="1">
    <location>
        <begin position="54"/>
        <end position="74"/>
    </location>
</feature>
<dbReference type="GO" id="GO:0005886">
    <property type="term" value="C:plasma membrane"/>
    <property type="evidence" value="ECO:0007669"/>
    <property type="project" value="TreeGrafter"/>
</dbReference>
<feature type="transmembrane region" description="Helical" evidence="1">
    <location>
        <begin position="151"/>
        <end position="171"/>
    </location>
</feature>
<gene>
    <name evidence="2" type="ORF">COU18_01040</name>
</gene>
<dbReference type="PANTHER" id="PTHR33452">
    <property type="entry name" value="OXIDOREDUCTASE CATD-RELATED"/>
    <property type="match status" value="1"/>
</dbReference>
<evidence type="ECO:0000313" key="2">
    <source>
        <dbReference type="EMBL" id="PIR83977.1"/>
    </source>
</evidence>
<dbReference type="PANTHER" id="PTHR33452:SF1">
    <property type="entry name" value="INNER MEMBRANE PROTEIN YPHA-RELATED"/>
    <property type="match status" value="1"/>
</dbReference>
<comment type="caution">
    <text evidence="2">The sequence shown here is derived from an EMBL/GenBank/DDBJ whole genome shotgun (WGS) entry which is preliminary data.</text>
</comment>
<evidence type="ECO:0000256" key="1">
    <source>
        <dbReference type="SAM" id="Phobius"/>
    </source>
</evidence>
<proteinExistence type="predicted"/>
<keyword evidence="1" id="KW-1133">Transmembrane helix</keyword>
<feature type="transmembrane region" description="Helical" evidence="1">
    <location>
        <begin position="95"/>
        <end position="111"/>
    </location>
</feature>
<feature type="transmembrane region" description="Helical" evidence="1">
    <location>
        <begin position="284"/>
        <end position="301"/>
    </location>
</feature>
<sequence>MVKFLSIGGVFTLFAPLVASAHEVYVLDEEAIQAALATSSPNPFSAFIGNEHEFFVWGLVSGIVVSTILAATVFRLFERQAGPFLAYIKRFAHPIVRLTVGLCLIGFGLSGKLFGTELAFEELFGVLSSVMQGAFLAAGLALIFGVYVRYIALLLLGTYAYAGFVFGSYIFTYTDHLGAYILLFSLGGGLWSLDHVFKIGKVSGILEKIARSLTRYAFPMLRILFGFGIMFAAVYAKFIHSELALQTVIQYHLTDYFPFDPLFIVLGALIIEFLAGLMLFLGIAVRWTGLFLIFWLTLSQLYFHELWWAHIILFGLGFAIFCHGYDRYSLEGRFLKKHNHEPVF</sequence>
<keyword evidence="1" id="KW-0472">Membrane</keyword>
<evidence type="ECO:0000313" key="3">
    <source>
        <dbReference type="Proteomes" id="UP000231192"/>
    </source>
</evidence>
<name>A0A2H0UC68_9BACT</name>
<evidence type="ECO:0008006" key="4">
    <source>
        <dbReference type="Google" id="ProtNLM"/>
    </source>
</evidence>
<feature type="transmembrane region" description="Helical" evidence="1">
    <location>
        <begin position="307"/>
        <end position="325"/>
    </location>
</feature>
<feature type="transmembrane region" description="Helical" evidence="1">
    <location>
        <begin position="177"/>
        <end position="197"/>
    </location>
</feature>
<feature type="transmembrane region" description="Helical" evidence="1">
    <location>
        <begin position="123"/>
        <end position="144"/>
    </location>
</feature>
<dbReference type="InterPro" id="IPR051907">
    <property type="entry name" value="DoxX-like_oxidoreductase"/>
</dbReference>
<reference evidence="3" key="1">
    <citation type="submission" date="2017-09" db="EMBL/GenBank/DDBJ databases">
        <title>Depth-based differentiation of microbial function through sediment-hosted aquifers and enrichment of novel symbionts in the deep terrestrial subsurface.</title>
        <authorList>
            <person name="Probst A.J."/>
            <person name="Ladd B."/>
            <person name="Jarett J.K."/>
            <person name="Geller-Mcgrath D.E."/>
            <person name="Sieber C.M.K."/>
            <person name="Emerson J.B."/>
            <person name="Anantharaman K."/>
            <person name="Thomas B.C."/>
            <person name="Malmstrom R."/>
            <person name="Stieglmeier M."/>
            <person name="Klingl A."/>
            <person name="Woyke T."/>
            <person name="Ryan C.M."/>
            <person name="Banfield J.F."/>
        </authorList>
    </citation>
    <scope>NUCLEOTIDE SEQUENCE [LARGE SCALE GENOMIC DNA]</scope>
</reference>
<accession>A0A2H0UC68</accession>